<keyword evidence="2" id="KW-1185">Reference proteome</keyword>
<accession>A0ACC4DJ46</accession>
<gene>
    <name evidence="1" type="ORF">ACCO45_010888</name>
</gene>
<sequence>MPQPQRPQGVPFDSERMELNPDLLEGWTRQATGAPESDFGTARWHQNFDGWDLVGGIPNNSVFMFGDQNRSNSLQNPSEPTDQSRAGFEGLAASLNGGGWLTGLD</sequence>
<evidence type="ECO:0000313" key="2">
    <source>
        <dbReference type="Proteomes" id="UP001638806"/>
    </source>
</evidence>
<dbReference type="EMBL" id="JBGNUJ010000010">
    <property type="protein sequence ID" value="KAL3955325.1"/>
    <property type="molecule type" value="Genomic_DNA"/>
</dbReference>
<reference evidence="1" key="1">
    <citation type="submission" date="2024-12" db="EMBL/GenBank/DDBJ databases">
        <title>Comparative genomics and development of molecular markers within Purpureocillium lilacinum and among Purpureocillium species.</title>
        <authorList>
            <person name="Yeh Z.-Y."/>
            <person name="Ni N.-T."/>
            <person name="Lo P.-H."/>
            <person name="Mushyakhwo K."/>
            <person name="Lin C.-F."/>
            <person name="Nai Y.-S."/>
        </authorList>
    </citation>
    <scope>NUCLEOTIDE SEQUENCE</scope>
    <source>
        <strain evidence="1">NCHU-NPUST-175</strain>
    </source>
</reference>
<protein>
    <submittedName>
        <fullName evidence="1">Uncharacterized protein</fullName>
    </submittedName>
</protein>
<proteinExistence type="predicted"/>
<name>A0ACC4DJ46_PURLI</name>
<organism evidence="1 2">
    <name type="scientific">Purpureocillium lilacinum</name>
    <name type="common">Paecilomyces lilacinus</name>
    <dbReference type="NCBI Taxonomy" id="33203"/>
    <lineage>
        <taxon>Eukaryota</taxon>
        <taxon>Fungi</taxon>
        <taxon>Dikarya</taxon>
        <taxon>Ascomycota</taxon>
        <taxon>Pezizomycotina</taxon>
        <taxon>Sordariomycetes</taxon>
        <taxon>Hypocreomycetidae</taxon>
        <taxon>Hypocreales</taxon>
        <taxon>Ophiocordycipitaceae</taxon>
        <taxon>Purpureocillium</taxon>
    </lineage>
</organism>
<dbReference type="Proteomes" id="UP001638806">
    <property type="component" value="Unassembled WGS sequence"/>
</dbReference>
<comment type="caution">
    <text evidence="1">The sequence shown here is derived from an EMBL/GenBank/DDBJ whole genome shotgun (WGS) entry which is preliminary data.</text>
</comment>
<evidence type="ECO:0000313" key="1">
    <source>
        <dbReference type="EMBL" id="KAL3955325.1"/>
    </source>
</evidence>